<keyword evidence="4" id="KW-0853">WD repeat</keyword>
<name>A0AAJ0G7Z8_9PEZI</name>
<keyword evidence="9" id="KW-1185">Reference proteome</keyword>
<evidence type="ECO:0000313" key="8">
    <source>
        <dbReference type="EMBL" id="KAK3051666.1"/>
    </source>
</evidence>
<sequence>MVAACEILGSRQRASRDFSSSDLERLNIFPALHPPLARMSPTPSIHQETRLSLSPTLSSPILSIDTTADRQTSSAFAAGRKRGFHEISGLDEEKYARKYLATEGSVFFRRHERTPRSFLWRVLEDGKVVEVQCVDLVHDKAAKGGSSLTFRITLPDAVIKNGVALSDPDELDALEIYLLTTSNEIYTITIKRDLLAREIAPNDFDAKTCFRKYTSNSLAFRQPYRFVAVSSLELLISLHDGGIMRLVRQAKDTGAQWRETFFSEGGWSGTLRGLIPLKRHQTVRYGNVELETSAVAAMARSPDGKHIWTVSLDHELSAWSIQTGKRVTQMDLLGDGDDEADSDRKTQKYVMSAEQGTLLQILNLPPPSDDNRVAKMDEDRDETYYMVLHSPKHHQFKFYSVRPYRVPRDGQHFRMEDLRLGQELTPPIDEMMNTNIWHLAGFYLQPGVDWQGTKLWLQARSGTLCRTFSMTFDFFDDEGQPTQFEALENAWQSGWAVVDQGGQTVDAVRRSVDFPGDLEDFAGASVTPGERWLEFVFKPGRFSDASLEAALHIYRKARNLASGTTGRGLSTPEAPLAERVARAITSKIILRRSANDQPDHDRYQEDVQNQWKTFFSLLAHLHGRRCEPVGFAYDPQTDLPWVVGADFVAPVRENDLLENISLNPHIVADENLQTIEERLVNKIFPGTEPILQSVFLAMAADFYAGLSADFKLKFFDQVAVKAQDHGSDDAATLFDADKIDAEVLDDNYNALEQAAKPLDGLGSISADFIIGILDLVGHYPGGRRKDNKALDCYGEKFVVATARETLETDRRKLVSILALVVWMHGCLESGELDRDFLDRKDELLEAIMSRVRNNLLLSWLAHNELSVSSTHGRSSQQGESQNIEYSTVTLLERAAIGDWEPKSTGREPLSQLLTLWSKQWVFGAQLYEEWQGFTAYVLSILVKEGTYDLAMDFQKFLGSEQDTLSWTKYLQGRLLIATGDYALASQKFQAAAVEMAQAGQIATTDTAQLLSVEEHNYFGQGQTVFYQHVTALFEKLKIWSYAVDFARLALHHLETGTDADRIYEQDERWQDQDSSQIQIIDAVMAQQRLLSRGGPVREELLSRLFNALLQTGRYDEAFDALQYVNDLPLKRSQLRKLLEACVKQDSVQTLLDLRFEDANLVQEADAVLLALAKKELASTTSSSRSFYRAIYAFRTQRSNFRGAAELLYEHLERLRYTHHKHGMQDPEDDTLVDAYVLLLNTMACCGEEDAWLLADPIAEVQGDGKKRRLVKIADVRREYGMELDKRSDLLHGRFPLLADDGDAMDVL</sequence>
<dbReference type="InterPro" id="IPR001680">
    <property type="entry name" value="WD40_rpt"/>
</dbReference>
<dbReference type="InterPro" id="IPR059141">
    <property type="entry name" value="Beta-prop_Nup120_160"/>
</dbReference>
<dbReference type="Pfam" id="PF23300">
    <property type="entry name" value="HEAT_Nup120"/>
    <property type="match status" value="1"/>
</dbReference>
<dbReference type="SUPFAM" id="SSF50998">
    <property type="entry name" value="Quinoprotein alcohol dehydrogenase-like"/>
    <property type="match status" value="1"/>
</dbReference>
<evidence type="ECO:0000259" key="5">
    <source>
        <dbReference type="Pfam" id="PF11715"/>
    </source>
</evidence>
<evidence type="ECO:0000256" key="2">
    <source>
        <dbReference type="ARBA" id="ARBA00022448"/>
    </source>
</evidence>
<dbReference type="PROSITE" id="PS50082">
    <property type="entry name" value="WD_REPEATS_2"/>
    <property type="match status" value="1"/>
</dbReference>
<comment type="caution">
    <text evidence="8">The sequence shown here is derived from an EMBL/GenBank/DDBJ whole genome shotgun (WGS) entry which is preliminary data.</text>
</comment>
<reference evidence="8" key="1">
    <citation type="submission" date="2023-04" db="EMBL/GenBank/DDBJ databases">
        <title>Black Yeasts Isolated from many extreme environments.</title>
        <authorList>
            <person name="Coleine C."/>
            <person name="Stajich J.E."/>
            <person name="Selbmann L."/>
        </authorList>
    </citation>
    <scope>NUCLEOTIDE SEQUENCE</scope>
    <source>
        <strain evidence="8">CCFEE 5312</strain>
    </source>
</reference>
<dbReference type="InterPro" id="IPR056548">
    <property type="entry name" value="HEAT_Nup120"/>
</dbReference>
<dbReference type="Proteomes" id="UP001271007">
    <property type="component" value="Unassembled WGS sequence"/>
</dbReference>
<evidence type="ECO:0000256" key="3">
    <source>
        <dbReference type="ARBA" id="ARBA00023242"/>
    </source>
</evidence>
<keyword evidence="2" id="KW-0813">Transport</keyword>
<feature type="repeat" description="WD" evidence="4">
    <location>
        <begin position="288"/>
        <end position="329"/>
    </location>
</feature>
<dbReference type="EMBL" id="JAWDJX010000025">
    <property type="protein sequence ID" value="KAK3051666.1"/>
    <property type="molecule type" value="Genomic_DNA"/>
</dbReference>
<dbReference type="Pfam" id="PF11715">
    <property type="entry name" value="Beta-prop_Nup120_160"/>
    <property type="match status" value="1"/>
</dbReference>
<dbReference type="GO" id="GO:0005643">
    <property type="term" value="C:nuclear pore"/>
    <property type="evidence" value="ECO:0007669"/>
    <property type="project" value="TreeGrafter"/>
</dbReference>
<proteinExistence type="predicted"/>
<dbReference type="InterPro" id="IPR048884">
    <property type="entry name" value="Nup120_helical"/>
</dbReference>
<evidence type="ECO:0000313" key="9">
    <source>
        <dbReference type="Proteomes" id="UP001271007"/>
    </source>
</evidence>
<dbReference type="InterPro" id="IPR011047">
    <property type="entry name" value="Quinoprotein_ADH-like_sf"/>
</dbReference>
<accession>A0AAJ0G7Z8</accession>
<dbReference type="GO" id="GO:0017056">
    <property type="term" value="F:structural constituent of nuclear pore"/>
    <property type="evidence" value="ECO:0007669"/>
    <property type="project" value="TreeGrafter"/>
</dbReference>
<feature type="domain" description="Nucleoporin Nup120 helical" evidence="6">
    <location>
        <begin position="739"/>
        <end position="833"/>
    </location>
</feature>
<dbReference type="Pfam" id="PF21486">
    <property type="entry name" value="NUP120_helical"/>
    <property type="match status" value="1"/>
</dbReference>
<evidence type="ECO:0000259" key="7">
    <source>
        <dbReference type="Pfam" id="PF23300"/>
    </source>
</evidence>
<evidence type="ECO:0000259" key="6">
    <source>
        <dbReference type="Pfam" id="PF21486"/>
    </source>
</evidence>
<dbReference type="PANTHER" id="PTHR21286:SF0">
    <property type="entry name" value="NUCLEAR PORE COMPLEX PROTEIN NUP160"/>
    <property type="match status" value="1"/>
</dbReference>
<organism evidence="8 9">
    <name type="scientific">Extremus antarcticus</name>
    <dbReference type="NCBI Taxonomy" id="702011"/>
    <lineage>
        <taxon>Eukaryota</taxon>
        <taxon>Fungi</taxon>
        <taxon>Dikarya</taxon>
        <taxon>Ascomycota</taxon>
        <taxon>Pezizomycotina</taxon>
        <taxon>Dothideomycetes</taxon>
        <taxon>Dothideomycetidae</taxon>
        <taxon>Mycosphaerellales</taxon>
        <taxon>Extremaceae</taxon>
        <taxon>Extremus</taxon>
    </lineage>
</organism>
<dbReference type="InterPro" id="IPR021717">
    <property type="entry name" value="Nucleoporin_Nup160"/>
</dbReference>
<keyword evidence="3" id="KW-0539">Nucleus</keyword>
<protein>
    <recommendedName>
        <fullName evidence="10">Nuclear pore complex protein Nup160</fullName>
    </recommendedName>
</protein>
<comment type="subcellular location">
    <subcellularLocation>
        <location evidence="1">Nucleus</location>
    </subcellularLocation>
</comment>
<evidence type="ECO:0000256" key="4">
    <source>
        <dbReference type="PROSITE-ProRule" id="PRU00221"/>
    </source>
</evidence>
<gene>
    <name evidence="8" type="ORF">LTR09_007321</name>
</gene>
<evidence type="ECO:0008006" key="10">
    <source>
        <dbReference type="Google" id="ProtNLM"/>
    </source>
</evidence>
<feature type="domain" description="Nucleoporin Nup120/160 beta-propeller" evidence="5">
    <location>
        <begin position="116"/>
        <end position="658"/>
    </location>
</feature>
<evidence type="ECO:0000256" key="1">
    <source>
        <dbReference type="ARBA" id="ARBA00004123"/>
    </source>
</evidence>
<feature type="domain" description="Nucleoporin nup120-like HEAT repeat" evidence="7">
    <location>
        <begin position="937"/>
        <end position="1142"/>
    </location>
</feature>
<dbReference type="PANTHER" id="PTHR21286">
    <property type="entry name" value="NUCLEAR PORE COMPLEX PROTEIN NUP160"/>
    <property type="match status" value="1"/>
</dbReference>